<dbReference type="InterPro" id="IPR000215">
    <property type="entry name" value="Serpin_fam"/>
</dbReference>
<dbReference type="Gene3D" id="3.30.497.10">
    <property type="entry name" value="Antithrombin, subunit I, domain 2"/>
    <property type="match status" value="1"/>
</dbReference>
<gene>
    <name evidence="4" type="ORF">FOL47_009103</name>
</gene>
<dbReference type="InterPro" id="IPR023796">
    <property type="entry name" value="Serpin_dom"/>
</dbReference>
<proteinExistence type="inferred from homology"/>
<dbReference type="Proteomes" id="UP000591131">
    <property type="component" value="Unassembled WGS sequence"/>
</dbReference>
<evidence type="ECO:0000259" key="3">
    <source>
        <dbReference type="SMART" id="SM00093"/>
    </source>
</evidence>
<organism evidence="4 5">
    <name type="scientific">Perkinsus chesapeaki</name>
    <name type="common">Clam parasite</name>
    <name type="synonym">Perkinsus andrewsi</name>
    <dbReference type="NCBI Taxonomy" id="330153"/>
    <lineage>
        <taxon>Eukaryota</taxon>
        <taxon>Sar</taxon>
        <taxon>Alveolata</taxon>
        <taxon>Perkinsozoa</taxon>
        <taxon>Perkinsea</taxon>
        <taxon>Perkinsida</taxon>
        <taxon>Perkinsidae</taxon>
        <taxon>Perkinsus</taxon>
    </lineage>
</organism>
<feature type="domain" description="Serpin" evidence="3">
    <location>
        <begin position="6"/>
        <end position="343"/>
    </location>
</feature>
<name>A0A7J6LAJ9_PERCH</name>
<dbReference type="GO" id="GO:0005615">
    <property type="term" value="C:extracellular space"/>
    <property type="evidence" value="ECO:0007669"/>
    <property type="project" value="InterPro"/>
</dbReference>
<comment type="similarity">
    <text evidence="1 2">Belongs to the serpin family.</text>
</comment>
<keyword evidence="5" id="KW-1185">Reference proteome</keyword>
<comment type="caution">
    <text evidence="4">The sequence shown here is derived from an EMBL/GenBank/DDBJ whole genome shotgun (WGS) entry which is preliminary data.</text>
</comment>
<dbReference type="OrthoDB" id="419611at2759"/>
<dbReference type="PANTHER" id="PTHR11461:SF211">
    <property type="entry name" value="GH10112P-RELATED"/>
    <property type="match status" value="1"/>
</dbReference>
<dbReference type="EMBL" id="JAAPAO010000612">
    <property type="protein sequence ID" value="KAF4656211.1"/>
    <property type="molecule type" value="Genomic_DNA"/>
</dbReference>
<dbReference type="AlphaFoldDB" id="A0A7J6LAJ9"/>
<sequence length="350" mass="38769">MEILPFFLLSKLAENENDNVVISPLSITQTLAMVELGAKGEALTAILKLTGPLDELLHENYTSNAMILANSVWSSVLREDYLKTVVDRMPAAQAFRESPTKERINNWVDENTKHLIDRILEDDPPKDGAVLVNAAYFKDSWKVKFNTFKTRPMQFHLADGSTKLVSMMTAESPETKQNMNVFQYFSDGDYQVVSIPYSQPEYSAVIALPSETKCNAALVSTSYETWMAGMKATPGVVLLPKFDVEGEVRDITGLLEEEGLQLSGDYSGMSDGPLQISSVFHKAVLKVNEEGTEAAAASAMVMNRAFVMPPPDAFEMVVNRPFYFIVKHNLTGRMAFIGKISNPDDADSTK</sequence>
<evidence type="ECO:0000313" key="4">
    <source>
        <dbReference type="EMBL" id="KAF4656211.1"/>
    </source>
</evidence>
<dbReference type="SMART" id="SM00093">
    <property type="entry name" value="SERPIN"/>
    <property type="match status" value="1"/>
</dbReference>
<evidence type="ECO:0000256" key="1">
    <source>
        <dbReference type="ARBA" id="ARBA00009500"/>
    </source>
</evidence>
<accession>A0A7J6LAJ9</accession>
<reference evidence="4 5" key="1">
    <citation type="submission" date="2020-04" db="EMBL/GenBank/DDBJ databases">
        <title>Perkinsus chesapeaki whole genome sequence.</title>
        <authorList>
            <person name="Bogema D.R."/>
        </authorList>
    </citation>
    <scope>NUCLEOTIDE SEQUENCE [LARGE SCALE GENOMIC DNA]</scope>
    <source>
        <strain evidence="4">ATCC PRA-425</strain>
    </source>
</reference>
<dbReference type="PROSITE" id="PS00284">
    <property type="entry name" value="SERPIN"/>
    <property type="match status" value="1"/>
</dbReference>
<dbReference type="SUPFAM" id="SSF56574">
    <property type="entry name" value="Serpins"/>
    <property type="match status" value="1"/>
</dbReference>
<evidence type="ECO:0000256" key="2">
    <source>
        <dbReference type="RuleBase" id="RU000411"/>
    </source>
</evidence>
<dbReference type="InterPro" id="IPR042178">
    <property type="entry name" value="Serpin_sf_1"/>
</dbReference>
<evidence type="ECO:0000313" key="5">
    <source>
        <dbReference type="Proteomes" id="UP000591131"/>
    </source>
</evidence>
<dbReference type="InterPro" id="IPR023795">
    <property type="entry name" value="Serpin_CS"/>
</dbReference>
<dbReference type="PANTHER" id="PTHR11461">
    <property type="entry name" value="SERINE PROTEASE INHIBITOR, SERPIN"/>
    <property type="match status" value="1"/>
</dbReference>
<protein>
    <recommendedName>
        <fullName evidence="3">Serpin domain-containing protein</fullName>
    </recommendedName>
</protein>
<dbReference type="InterPro" id="IPR042185">
    <property type="entry name" value="Serpin_sf_2"/>
</dbReference>
<dbReference type="GO" id="GO:0004867">
    <property type="term" value="F:serine-type endopeptidase inhibitor activity"/>
    <property type="evidence" value="ECO:0007669"/>
    <property type="project" value="InterPro"/>
</dbReference>
<dbReference type="Pfam" id="PF00079">
    <property type="entry name" value="Serpin"/>
    <property type="match status" value="1"/>
</dbReference>
<dbReference type="InterPro" id="IPR036186">
    <property type="entry name" value="Serpin_sf"/>
</dbReference>
<dbReference type="Gene3D" id="2.30.39.10">
    <property type="entry name" value="Alpha-1-antitrypsin, domain 1"/>
    <property type="match status" value="1"/>
</dbReference>